<evidence type="ECO:0000313" key="3">
    <source>
        <dbReference type="EMBL" id="CDR46149.1"/>
    </source>
</evidence>
<feature type="region of interest" description="Disordered" evidence="1">
    <location>
        <begin position="305"/>
        <end position="367"/>
    </location>
</feature>
<dbReference type="VEuPathDB" id="FungiDB:BON22_1940"/>
<organism evidence="3">
    <name type="scientific">Cyberlindnera fabianii</name>
    <name type="common">Yeast</name>
    <name type="synonym">Hansenula fabianii</name>
    <dbReference type="NCBI Taxonomy" id="36022"/>
    <lineage>
        <taxon>Eukaryota</taxon>
        <taxon>Fungi</taxon>
        <taxon>Dikarya</taxon>
        <taxon>Ascomycota</taxon>
        <taxon>Saccharomycotina</taxon>
        <taxon>Saccharomycetes</taxon>
        <taxon>Phaffomycetales</taxon>
        <taxon>Phaffomycetaceae</taxon>
        <taxon>Cyberlindnera</taxon>
    </lineage>
</organism>
<dbReference type="InterPro" id="IPR008942">
    <property type="entry name" value="ENTH_VHS"/>
</dbReference>
<dbReference type="OrthoDB" id="4033880at2759"/>
<sequence length="367" mass="42198">MSYSLYNIRKVVRSAQHALDADNTETLAIRNATTTESWGPSSDQLEAVYKETIRVGYDRIFYVIFKRIEEYEGRGKKPRKQTTTGSLYHMAIRYVNSGNEWRIVFKCLKVLEYLSLRLNFHDVVDALSTHRDSLDLVVERWSLIAEQKKPKIDDQGVQIETITTVDLQTSQQAEAVLKQAQRLVRLAEDEEFFIKESKTNLKLEANREGDGNGASFIKEEVPAYMKDFKTKNLDRGKIQNSNTKKEIRDHVGHIIHRKEKLPGVYQQTNQHGFTAESVLDDDSDAEYYDNEEVYISNAFRDVKFTDKEPKEDQTGGESEDEFGGFESATPRQEPLLSFEEPETPTARTLDSIFTSQTLATTEEPKRQ</sequence>
<dbReference type="SUPFAM" id="SSF48464">
    <property type="entry name" value="ENTH/VHS domain"/>
    <property type="match status" value="1"/>
</dbReference>
<evidence type="ECO:0000259" key="2">
    <source>
        <dbReference type="Pfam" id="PF01417"/>
    </source>
</evidence>
<dbReference type="InterPro" id="IPR013809">
    <property type="entry name" value="ENTH"/>
</dbReference>
<accession>A0A061BE40</accession>
<protein>
    <submittedName>
        <fullName evidence="3">CYFA0S22e00584g1_1</fullName>
    </submittedName>
</protein>
<feature type="compositionally biased region" description="Polar residues" evidence="1">
    <location>
        <begin position="345"/>
        <end position="360"/>
    </location>
</feature>
<name>A0A061BE40_CYBFA</name>
<dbReference type="Pfam" id="PF01417">
    <property type="entry name" value="ENTH"/>
    <property type="match status" value="1"/>
</dbReference>
<dbReference type="EMBL" id="LK052907">
    <property type="protein sequence ID" value="CDR46149.1"/>
    <property type="molecule type" value="Genomic_DNA"/>
</dbReference>
<evidence type="ECO:0000256" key="1">
    <source>
        <dbReference type="SAM" id="MobiDB-lite"/>
    </source>
</evidence>
<gene>
    <name evidence="3" type="ORF">CYFA0S_22e00584g</name>
</gene>
<proteinExistence type="predicted"/>
<feature type="domain" description="ENTH" evidence="2">
    <location>
        <begin position="26"/>
        <end position="135"/>
    </location>
</feature>
<reference evidence="3" key="1">
    <citation type="journal article" date="2014" name="Genome Announc.">
        <title>Genome sequence of the yeast Cyberlindnera fabianii (Hansenula fabianii).</title>
        <authorList>
            <person name="Freel K.C."/>
            <person name="Sarilar V."/>
            <person name="Neuveglise C."/>
            <person name="Devillers H."/>
            <person name="Friedrich A."/>
            <person name="Schacherer J."/>
        </authorList>
    </citation>
    <scope>NUCLEOTIDE SEQUENCE</scope>
    <source>
        <strain evidence="3">YJS4271</strain>
    </source>
</reference>
<dbReference type="AlphaFoldDB" id="A0A061BE40"/>
<dbReference type="PhylomeDB" id="A0A061BE40"/>
<dbReference type="Gene3D" id="1.25.40.90">
    <property type="match status" value="1"/>
</dbReference>